<dbReference type="Pfam" id="PF00665">
    <property type="entry name" value="rve"/>
    <property type="match status" value="1"/>
</dbReference>
<evidence type="ECO:0000256" key="3">
    <source>
        <dbReference type="ARBA" id="ARBA00022670"/>
    </source>
</evidence>
<keyword evidence="5" id="KW-0479">Metal-binding</keyword>
<feature type="region of interest" description="Disordered" evidence="16">
    <location>
        <begin position="54"/>
        <end position="121"/>
    </location>
</feature>
<keyword evidence="8" id="KW-0378">Hydrolase</keyword>
<dbReference type="SUPFAM" id="SSF53098">
    <property type="entry name" value="Ribonuclease H-like"/>
    <property type="match status" value="1"/>
</dbReference>
<feature type="compositionally biased region" description="Basic and acidic residues" evidence="16">
    <location>
        <begin position="331"/>
        <end position="342"/>
    </location>
</feature>
<feature type="region of interest" description="Disordered" evidence="16">
    <location>
        <begin position="329"/>
        <end position="356"/>
    </location>
</feature>
<dbReference type="PANTHER" id="PTHR42648">
    <property type="entry name" value="TRANSPOSASE, PUTATIVE-RELATED"/>
    <property type="match status" value="1"/>
</dbReference>
<dbReference type="Pfam" id="PF22936">
    <property type="entry name" value="Pol_BBD"/>
    <property type="match status" value="1"/>
</dbReference>
<accession>A0A6G0WGG2</accession>
<dbReference type="GO" id="GO:0006310">
    <property type="term" value="P:DNA recombination"/>
    <property type="evidence" value="ECO:0007669"/>
    <property type="project" value="UniProtKB-KW"/>
</dbReference>
<keyword evidence="11" id="KW-0229">DNA integration</keyword>
<evidence type="ECO:0000256" key="8">
    <source>
        <dbReference type="ARBA" id="ARBA00022801"/>
    </source>
</evidence>
<dbReference type="GO" id="GO:0003676">
    <property type="term" value="F:nucleic acid binding"/>
    <property type="evidence" value="ECO:0007669"/>
    <property type="project" value="InterPro"/>
</dbReference>
<keyword evidence="13" id="KW-0239">DNA-directed DNA polymerase</keyword>
<dbReference type="Gene3D" id="3.30.420.10">
    <property type="entry name" value="Ribonuclease H-like superfamily/Ribonuclease H"/>
    <property type="match status" value="1"/>
</dbReference>
<feature type="compositionally biased region" description="Basic residues" evidence="16">
    <location>
        <begin position="57"/>
        <end position="90"/>
    </location>
</feature>
<keyword evidence="12" id="KW-0695">RNA-directed DNA polymerase</keyword>
<keyword evidence="14" id="KW-0917">Virion maturation</keyword>
<dbReference type="InterPro" id="IPR039537">
    <property type="entry name" value="Retrotran_Ty1/copia-like"/>
</dbReference>
<dbReference type="Pfam" id="PF14223">
    <property type="entry name" value="Retrotran_gag_2"/>
    <property type="match status" value="1"/>
</dbReference>
<gene>
    <name evidence="18" type="ORF">Ae201684_015488</name>
</gene>
<dbReference type="GO" id="GO:0006508">
    <property type="term" value="P:proteolysis"/>
    <property type="evidence" value="ECO:0007669"/>
    <property type="project" value="UniProtKB-KW"/>
</dbReference>
<dbReference type="GO" id="GO:0003887">
    <property type="term" value="F:DNA-directed DNA polymerase activity"/>
    <property type="evidence" value="ECO:0007669"/>
    <property type="project" value="UniProtKB-KW"/>
</dbReference>
<keyword evidence="10" id="KW-0460">Magnesium</keyword>
<sequence>MESTLSPIVGADEFGCDPRQPTFASSDLRQRDDQRQRYQQQIDEQLLLEVARDSRGSIRRSHHRYSRSRYHRHSRSDSRRSRHQGRRDRSRSRNRDSRHNHRRCSRSGSGNSERNQQERSVLFVESRITTERRKYEAERVKETQIVQWNKENNLTGLNFHHWQKAIRNHLKTVKLWAIVNGTEPKPYDPDDARLWINLDRIAVNHLMNAVNSSLIIGINDENSANEIWKTISRNHNNVNWGTGGLLFAQLSNLKCTESGSLEEHLKKFKEITEKLADLGEPVSDKQKAALLLDSMPDSWNNFAAIYWSATVGPSFVELESNILAYQKRRTTGHDARRKEEQRTANAAAHHVEQQLHDEQGLAQRVAALETKLVNMVKATASFTKKVIPRSSGMTTCWMKEKHTAELARRNPKRIEANNSTAEGPVDKEDEIDENDNPGESDVSGGAAVVVNQVGEGQMDDSGNDHELEWIIDSGATHHICFVKSMFSALKPTSMTVNLPNNTQARASGVGTVKLVVRCSSSPSKQELVLKQVTFPLSKAPSFHCNEKYILIFVDRYSRYIHVHILNEKSETGKVIVEHRAQIESKHNRPLANLHTDKGGEYLDGQVAAFCRREGIYHSTTITMTSQQNGFAEVRFRDILARARAMLIEADLPKQLWSYAVECAVYCMNRSVSANSNTTPL</sequence>
<evidence type="ECO:0000256" key="11">
    <source>
        <dbReference type="ARBA" id="ARBA00022908"/>
    </source>
</evidence>
<comment type="function">
    <text evidence="1">The aspartyl protease (PR) mediates the proteolytic cleavages of the Gag and Gag-Pol polyproteins after assembly of the VLP.</text>
</comment>
<evidence type="ECO:0000259" key="17">
    <source>
        <dbReference type="PROSITE" id="PS50994"/>
    </source>
</evidence>
<feature type="region of interest" description="Disordered" evidence="16">
    <location>
        <begin position="404"/>
        <end position="444"/>
    </location>
</feature>
<comment type="caution">
    <text evidence="18">The sequence shown here is derived from an EMBL/GenBank/DDBJ whole genome shotgun (WGS) entry which is preliminary data.</text>
</comment>
<name>A0A6G0WGG2_9STRA</name>
<evidence type="ECO:0000256" key="1">
    <source>
        <dbReference type="ARBA" id="ARBA00002180"/>
    </source>
</evidence>
<evidence type="ECO:0000256" key="16">
    <source>
        <dbReference type="SAM" id="MobiDB-lite"/>
    </source>
</evidence>
<evidence type="ECO:0000313" key="18">
    <source>
        <dbReference type="EMBL" id="KAF0726212.1"/>
    </source>
</evidence>
<evidence type="ECO:0000313" key="19">
    <source>
        <dbReference type="Proteomes" id="UP000481153"/>
    </source>
</evidence>
<evidence type="ECO:0000256" key="7">
    <source>
        <dbReference type="ARBA" id="ARBA00022759"/>
    </source>
</evidence>
<reference evidence="18 19" key="1">
    <citation type="submission" date="2019-07" db="EMBL/GenBank/DDBJ databases">
        <title>Genomics analysis of Aphanomyces spp. identifies a new class of oomycete effector associated with host adaptation.</title>
        <authorList>
            <person name="Gaulin E."/>
        </authorList>
    </citation>
    <scope>NUCLEOTIDE SEQUENCE [LARGE SCALE GENOMIC DNA]</scope>
    <source>
        <strain evidence="18 19">ATCC 201684</strain>
    </source>
</reference>
<dbReference type="PANTHER" id="PTHR42648:SF11">
    <property type="entry name" value="TRANSPOSON TY4-P GAG-POL POLYPROTEIN"/>
    <property type="match status" value="1"/>
</dbReference>
<feature type="compositionally biased region" description="Acidic residues" evidence="16">
    <location>
        <begin position="427"/>
        <end position="438"/>
    </location>
</feature>
<evidence type="ECO:0000256" key="9">
    <source>
        <dbReference type="ARBA" id="ARBA00022840"/>
    </source>
</evidence>
<dbReference type="PROSITE" id="PS50994">
    <property type="entry name" value="INTEGRASE"/>
    <property type="match status" value="1"/>
</dbReference>
<feature type="region of interest" description="Disordered" evidence="16">
    <location>
        <begin position="1"/>
        <end position="38"/>
    </location>
</feature>
<evidence type="ECO:0000256" key="10">
    <source>
        <dbReference type="ARBA" id="ARBA00022842"/>
    </source>
</evidence>
<evidence type="ECO:0000256" key="13">
    <source>
        <dbReference type="ARBA" id="ARBA00022932"/>
    </source>
</evidence>
<keyword evidence="13" id="KW-0548">Nucleotidyltransferase</keyword>
<proteinExistence type="predicted"/>
<evidence type="ECO:0000256" key="12">
    <source>
        <dbReference type="ARBA" id="ARBA00022918"/>
    </source>
</evidence>
<evidence type="ECO:0000256" key="2">
    <source>
        <dbReference type="ARBA" id="ARBA00022612"/>
    </source>
</evidence>
<feature type="domain" description="Integrase catalytic" evidence="17">
    <location>
        <begin position="518"/>
        <end position="680"/>
    </location>
</feature>
<dbReference type="InterPro" id="IPR054722">
    <property type="entry name" value="PolX-like_BBD"/>
</dbReference>
<evidence type="ECO:0000256" key="6">
    <source>
        <dbReference type="ARBA" id="ARBA00022741"/>
    </source>
</evidence>
<dbReference type="GO" id="GO:0046872">
    <property type="term" value="F:metal ion binding"/>
    <property type="evidence" value="ECO:0007669"/>
    <property type="project" value="UniProtKB-KW"/>
</dbReference>
<dbReference type="Proteomes" id="UP000481153">
    <property type="component" value="Unassembled WGS sequence"/>
</dbReference>
<dbReference type="InterPro" id="IPR001584">
    <property type="entry name" value="Integrase_cat-core"/>
</dbReference>
<dbReference type="AlphaFoldDB" id="A0A6G0WGG2"/>
<keyword evidence="3" id="KW-0645">Protease</keyword>
<dbReference type="VEuPathDB" id="FungiDB:AeMF1_013327"/>
<feature type="compositionally biased region" description="Basic and acidic residues" evidence="16">
    <location>
        <begin position="404"/>
        <end position="415"/>
    </location>
</feature>
<dbReference type="GO" id="GO:0005524">
    <property type="term" value="F:ATP binding"/>
    <property type="evidence" value="ECO:0007669"/>
    <property type="project" value="UniProtKB-KW"/>
</dbReference>
<keyword evidence="19" id="KW-1185">Reference proteome</keyword>
<keyword evidence="13" id="KW-0808">Transferase</keyword>
<keyword evidence="4" id="KW-0540">Nuclease</keyword>
<dbReference type="GO" id="GO:0003964">
    <property type="term" value="F:RNA-directed DNA polymerase activity"/>
    <property type="evidence" value="ECO:0007669"/>
    <property type="project" value="UniProtKB-KW"/>
</dbReference>
<dbReference type="GO" id="GO:0004519">
    <property type="term" value="F:endonuclease activity"/>
    <property type="evidence" value="ECO:0007669"/>
    <property type="project" value="UniProtKB-KW"/>
</dbReference>
<dbReference type="GO" id="GO:0015074">
    <property type="term" value="P:DNA integration"/>
    <property type="evidence" value="ECO:0007669"/>
    <property type="project" value="UniProtKB-KW"/>
</dbReference>
<organism evidence="18 19">
    <name type="scientific">Aphanomyces euteiches</name>
    <dbReference type="NCBI Taxonomy" id="100861"/>
    <lineage>
        <taxon>Eukaryota</taxon>
        <taxon>Sar</taxon>
        <taxon>Stramenopiles</taxon>
        <taxon>Oomycota</taxon>
        <taxon>Saprolegniomycetes</taxon>
        <taxon>Saprolegniales</taxon>
        <taxon>Verrucalvaceae</taxon>
        <taxon>Aphanomyces</taxon>
    </lineage>
</organism>
<keyword evidence="7" id="KW-0255">Endonuclease</keyword>
<keyword evidence="15" id="KW-0233">DNA recombination</keyword>
<evidence type="ECO:0000256" key="4">
    <source>
        <dbReference type="ARBA" id="ARBA00022722"/>
    </source>
</evidence>
<keyword evidence="9" id="KW-0067">ATP-binding</keyword>
<dbReference type="EMBL" id="VJMJ01000222">
    <property type="protein sequence ID" value="KAF0726212.1"/>
    <property type="molecule type" value="Genomic_DNA"/>
</dbReference>
<dbReference type="GO" id="GO:0008233">
    <property type="term" value="F:peptidase activity"/>
    <property type="evidence" value="ECO:0007669"/>
    <property type="project" value="UniProtKB-KW"/>
</dbReference>
<keyword evidence="2" id="KW-1188">Viral release from host cell</keyword>
<protein>
    <recommendedName>
        <fullName evidence="17">Integrase catalytic domain-containing protein</fullName>
    </recommendedName>
</protein>
<dbReference type="InterPro" id="IPR012337">
    <property type="entry name" value="RNaseH-like_sf"/>
</dbReference>
<keyword evidence="6" id="KW-0547">Nucleotide-binding</keyword>
<dbReference type="InterPro" id="IPR036397">
    <property type="entry name" value="RNaseH_sf"/>
</dbReference>
<evidence type="ECO:0000256" key="5">
    <source>
        <dbReference type="ARBA" id="ARBA00022723"/>
    </source>
</evidence>
<evidence type="ECO:0000256" key="14">
    <source>
        <dbReference type="ARBA" id="ARBA00023113"/>
    </source>
</evidence>
<evidence type="ECO:0000256" key="15">
    <source>
        <dbReference type="ARBA" id="ARBA00023172"/>
    </source>
</evidence>